<feature type="region of interest" description="Disordered" evidence="9">
    <location>
        <begin position="777"/>
        <end position="801"/>
    </location>
</feature>
<dbReference type="InterPro" id="IPR013760">
    <property type="entry name" value="Topo_IIA-like_dom_sf"/>
</dbReference>
<evidence type="ECO:0000256" key="9">
    <source>
        <dbReference type="SAM" id="MobiDB-lite"/>
    </source>
</evidence>
<reference evidence="11" key="2">
    <citation type="journal article" date="2012" name="PLoS ONE">
        <title>A Deeply Branching Thermophilic Bacterium with an Ancient Acetyl-CoA Pathway Dominates a Subsurface Ecosystem.</title>
        <authorList>
            <person name="Takami H."/>
            <person name="Noguchi H."/>
            <person name="Takaki Y."/>
            <person name="Uchiyama I."/>
            <person name="Toyoda A."/>
            <person name="Nishi S."/>
            <person name="Chee G.-J."/>
            <person name="Arai W."/>
            <person name="Nunoura T."/>
            <person name="Itoh T."/>
            <person name="Hattori M."/>
            <person name="Takai K."/>
        </authorList>
    </citation>
    <scope>NUCLEOTIDE SEQUENCE</scope>
</reference>
<dbReference type="AlphaFoldDB" id="H5SFQ7"/>
<dbReference type="Pfam" id="PF03989">
    <property type="entry name" value="DNA_gyraseA_C"/>
    <property type="match status" value="3"/>
</dbReference>
<dbReference type="Gene3D" id="3.30.1360.40">
    <property type="match status" value="1"/>
</dbReference>
<dbReference type="NCBIfam" id="NF004044">
    <property type="entry name" value="PRK05561.1"/>
    <property type="match status" value="1"/>
</dbReference>
<dbReference type="InterPro" id="IPR013758">
    <property type="entry name" value="Topo_IIA_A/C_ab"/>
</dbReference>
<evidence type="ECO:0000256" key="5">
    <source>
        <dbReference type="ARBA" id="ARBA00023125"/>
    </source>
</evidence>
<dbReference type="GO" id="GO:0006265">
    <property type="term" value="P:DNA topological change"/>
    <property type="evidence" value="ECO:0007669"/>
    <property type="project" value="UniProtKB-UniRule"/>
</dbReference>
<evidence type="ECO:0000256" key="1">
    <source>
        <dbReference type="ARBA" id="ARBA00000185"/>
    </source>
</evidence>
<keyword evidence="4 7" id="KW-0799">Topoisomerase</keyword>
<dbReference type="PROSITE" id="PS52040">
    <property type="entry name" value="TOPO_IIA"/>
    <property type="match status" value="1"/>
</dbReference>
<dbReference type="CDD" id="cd00187">
    <property type="entry name" value="TOP4c"/>
    <property type="match status" value="1"/>
</dbReference>
<evidence type="ECO:0000256" key="4">
    <source>
        <dbReference type="ARBA" id="ARBA00023029"/>
    </source>
</evidence>
<dbReference type="GO" id="GO:0005524">
    <property type="term" value="F:ATP binding"/>
    <property type="evidence" value="ECO:0007669"/>
    <property type="project" value="InterPro"/>
</dbReference>
<reference evidence="11" key="1">
    <citation type="journal article" date="2005" name="Environ. Microbiol.">
        <title>Genetic and functional properties of uncultivated thermophilic crenarchaeotes from a subsurface gold mine as revealed by analysis of genome fragments.</title>
        <authorList>
            <person name="Nunoura T."/>
            <person name="Hirayama H."/>
            <person name="Takami H."/>
            <person name="Oida H."/>
            <person name="Nishi S."/>
            <person name="Shimamura S."/>
            <person name="Suzuki Y."/>
            <person name="Inagaki F."/>
            <person name="Takai K."/>
            <person name="Nealson K.H."/>
            <person name="Horikoshi K."/>
        </authorList>
    </citation>
    <scope>NUCLEOTIDE SEQUENCE</scope>
</reference>
<dbReference type="Pfam" id="PF00521">
    <property type="entry name" value="DNA_topoisoIV"/>
    <property type="match status" value="1"/>
</dbReference>
<evidence type="ECO:0000256" key="7">
    <source>
        <dbReference type="PROSITE-ProRule" id="PRU01384"/>
    </source>
</evidence>
<keyword evidence="8" id="KW-0175">Coiled coil</keyword>
<dbReference type="PANTHER" id="PTHR43493:SF5">
    <property type="entry name" value="DNA GYRASE SUBUNIT A, CHLOROPLASTIC_MITOCHONDRIAL"/>
    <property type="match status" value="1"/>
</dbReference>
<protein>
    <recommendedName>
        <fullName evidence="3">DNA topoisomerase (ATP-hydrolyzing)</fullName>
        <ecNumber evidence="3">5.6.2.2</ecNumber>
    </recommendedName>
</protein>
<dbReference type="EMBL" id="AP011706">
    <property type="protein sequence ID" value="BAL54993.1"/>
    <property type="molecule type" value="Genomic_DNA"/>
</dbReference>
<sequence>MTERIESVSLVVETERRYLNYAQSVIMARALPDVRDGLKPVQRRILYNMFHDLHLYHDERPIKCAKVVGEVLGKYHPHGDMSVYDALVRMAQPFTLRYPLIHGEGNFGSVDGNEAAAYRYTECKLTAIAEELMTELRQRTVDMRLTFDAVDQEPVVLPARFPNLLVNGTSGIAVGMATNIPPHNLREVIEAAVFLIENPDANVGQLLKFIKGPDFPLGGKVLASRKTLRQIYEQGHGTIKVQAEWKIEQVGRRKQIVITSIPYGVNKAALEEHIGRLIAERKLPQVLNIVNESSAKEGIRVVLELRGDADPEMVMAYLYKHTALQENFAYNMTCLVPVRLAGSDLPGQSVTALRPKRLSLLEILRHFLDFRLETVRRRFQFQLEQLRQRIHILEGFRTIFQDLDRVIRIIRGSQNREDAATKLMRQFALDTVQVNAILELLLYKLARLEIQRILDELQEKRAEAQRIEAILRSERKLWEVVRHELEEIAEKYGDKRRTKIVDEEELPEYDPQAFIVRENTHVIVSRDGWIKRVARLTSLENTRIREGDEILAVVPGSTLDRVVFFADDGVAYTLPIYEIPASSGYGEPISKFVKLGDGARIIAALPTDSRFIPPVMPPANGEPPGPYIVIVTMHGQVLRLPFGLYLEESTARGRTYVRLAEGDRALYVGLVRNERSLILVASDGHVLHFPIDQVPILSGPGKGVIGMRLEEGAHCLAALLVKGPEDQLKVETSGGREIVVTGARELGHRAGKGSEIIKRGEIVRVTLPPPQLVSWETADQQERKETPAQADLYGGDSESEE</sequence>
<dbReference type="GO" id="GO:0005737">
    <property type="term" value="C:cytoplasm"/>
    <property type="evidence" value="ECO:0007669"/>
    <property type="project" value="TreeGrafter"/>
</dbReference>
<evidence type="ECO:0000256" key="6">
    <source>
        <dbReference type="ARBA" id="ARBA00023235"/>
    </source>
</evidence>
<dbReference type="SMART" id="SM00434">
    <property type="entry name" value="TOP4c"/>
    <property type="match status" value="1"/>
</dbReference>
<accession>H5SFQ7</accession>
<comment type="similarity">
    <text evidence="2">Belongs to the type II topoisomerase GyrA/ParC subunit family.</text>
</comment>
<evidence type="ECO:0000313" key="11">
    <source>
        <dbReference type="EMBL" id="BAL54993.1"/>
    </source>
</evidence>
<dbReference type="SUPFAM" id="SSF101904">
    <property type="entry name" value="GyrA/ParC C-terminal domain-like"/>
    <property type="match status" value="1"/>
</dbReference>
<evidence type="ECO:0000256" key="2">
    <source>
        <dbReference type="ARBA" id="ARBA00008263"/>
    </source>
</evidence>
<dbReference type="Gene3D" id="1.10.268.10">
    <property type="entry name" value="Topoisomerase, domain 3"/>
    <property type="match status" value="1"/>
</dbReference>
<dbReference type="SUPFAM" id="SSF56719">
    <property type="entry name" value="Type II DNA topoisomerase"/>
    <property type="match status" value="1"/>
</dbReference>
<dbReference type="GO" id="GO:0003677">
    <property type="term" value="F:DNA binding"/>
    <property type="evidence" value="ECO:0007669"/>
    <property type="project" value="UniProtKB-UniRule"/>
</dbReference>
<evidence type="ECO:0000259" key="10">
    <source>
        <dbReference type="PROSITE" id="PS52040"/>
    </source>
</evidence>
<evidence type="ECO:0000256" key="8">
    <source>
        <dbReference type="SAM" id="Coils"/>
    </source>
</evidence>
<dbReference type="PANTHER" id="PTHR43493">
    <property type="entry name" value="DNA GYRASE/TOPOISOMERASE SUBUNIT A"/>
    <property type="match status" value="1"/>
</dbReference>
<feature type="coiled-coil region" evidence="8">
    <location>
        <begin position="443"/>
        <end position="477"/>
    </location>
</feature>
<dbReference type="EC" id="5.6.2.2" evidence="3"/>
<organism evidence="11">
    <name type="scientific">uncultured Planctomycetota bacterium</name>
    <dbReference type="NCBI Taxonomy" id="120965"/>
    <lineage>
        <taxon>Bacteria</taxon>
        <taxon>Pseudomonadati</taxon>
        <taxon>Planctomycetota</taxon>
        <taxon>environmental samples</taxon>
    </lineage>
</organism>
<dbReference type="Gene3D" id="2.120.10.90">
    <property type="entry name" value="DNA gyrase/topoisomerase IV, subunit A, C-terminal"/>
    <property type="match status" value="1"/>
</dbReference>
<proteinExistence type="inferred from homology"/>
<dbReference type="InterPro" id="IPR050220">
    <property type="entry name" value="Type_II_DNA_Topoisomerases"/>
</dbReference>
<dbReference type="InterPro" id="IPR013757">
    <property type="entry name" value="Topo_IIA_A_a_sf"/>
</dbReference>
<feature type="domain" description="Topo IIA-type catalytic" evidence="10">
    <location>
        <begin position="31"/>
        <end position="514"/>
    </location>
</feature>
<comment type="catalytic activity">
    <reaction evidence="1 7">
        <text>ATP-dependent breakage, passage and rejoining of double-stranded DNA.</text>
        <dbReference type="EC" id="5.6.2.2"/>
    </reaction>
</comment>
<dbReference type="GO" id="GO:0009330">
    <property type="term" value="C:DNA topoisomerase type II (double strand cut, ATP-hydrolyzing) complex"/>
    <property type="evidence" value="ECO:0007669"/>
    <property type="project" value="TreeGrafter"/>
</dbReference>
<dbReference type="InterPro" id="IPR035516">
    <property type="entry name" value="Gyrase/topoIV_suA_C"/>
</dbReference>
<dbReference type="Gene3D" id="3.90.199.10">
    <property type="entry name" value="Topoisomerase II, domain 5"/>
    <property type="match status" value="1"/>
</dbReference>
<keyword evidence="5 7" id="KW-0238">DNA-binding</keyword>
<dbReference type="GO" id="GO:0003918">
    <property type="term" value="F:DNA topoisomerase type II (double strand cut, ATP-hydrolyzing) activity"/>
    <property type="evidence" value="ECO:0007669"/>
    <property type="project" value="UniProtKB-EC"/>
</dbReference>
<name>H5SFQ7_9BACT</name>
<keyword evidence="6 7" id="KW-0413">Isomerase</keyword>
<gene>
    <name evidence="11" type="ORF">HGMM_F22C11C08</name>
</gene>
<evidence type="ECO:0000256" key="3">
    <source>
        <dbReference type="ARBA" id="ARBA00012895"/>
    </source>
</evidence>
<feature type="active site" description="O-(5'-phospho-DNA)-tyrosine intermediate" evidence="7">
    <location>
        <position position="120"/>
    </location>
</feature>
<dbReference type="InterPro" id="IPR006691">
    <property type="entry name" value="GyrA/parC_rep"/>
</dbReference>
<dbReference type="InterPro" id="IPR002205">
    <property type="entry name" value="Topo_IIA_dom_A"/>
</dbReference>